<name>A0A223FN17_9POXV</name>
<dbReference type="Proteomes" id="UP000217350">
    <property type="component" value="Segment"/>
</dbReference>
<evidence type="ECO:0000313" key="2">
    <source>
        <dbReference type="EMBL" id="AST09362.1"/>
    </source>
</evidence>
<evidence type="ECO:0000256" key="1">
    <source>
        <dbReference type="ARBA" id="ARBA00010357"/>
    </source>
</evidence>
<accession>A0A223FN17</accession>
<comment type="similarity">
    <text evidence="1">Belongs to the poxviridae A49 protein family.</text>
</comment>
<dbReference type="InterPro" id="IPR009473">
    <property type="entry name" value="Orthopox_A49"/>
</dbReference>
<protein>
    <submittedName>
        <fullName evidence="2">Uncharacterized protein</fullName>
    </submittedName>
</protein>
<sequence length="159" mass="18854">MEDIDEGFVSEEYNTDIPEMSDIITRSTKHIVRTFRHVDNKELNNNIVNFIMGESNLNNPFVTYLDIAYIISYSKFLDSELLNSYNRKEIIDYIVNLYGNFYTNDAFNIVYTIIILKYIMSLKDFKSIYRDAITRNLMNIDIRNVICNELEMITDIIRK</sequence>
<dbReference type="Pfam" id="PF06489">
    <property type="entry name" value="Orthopox_A49R"/>
    <property type="match status" value="1"/>
</dbReference>
<organism evidence="2">
    <name type="scientific">Murmansk poxvirus</name>
    <dbReference type="NCBI Taxonomy" id="2025359"/>
    <lineage>
        <taxon>Viruses</taxon>
        <taxon>Varidnaviria</taxon>
        <taxon>Bamfordvirae</taxon>
        <taxon>Nucleocytoviricota</taxon>
        <taxon>Pokkesviricetes</taxon>
        <taxon>Chitovirales</taxon>
        <taxon>Poxviridae</taxon>
        <taxon>Chordopoxvirinae</taxon>
        <taxon>Centapoxvirus</taxon>
        <taxon>Centapoxvirus microtuspox</taxon>
        <taxon>Murmansk microtuspox virus</taxon>
    </lineage>
</organism>
<reference evidence="2" key="1">
    <citation type="journal article" date="2017" name="Virus Genes">
        <title>Two novel poxviruses with unusual genome rearrangements: NY_014 and Murmansk.</title>
        <authorList>
            <person name="Smithson C."/>
            <person name="Meyer H."/>
            <person name="Gigante C.M."/>
            <person name="Gao J."/>
            <person name="Zhao H."/>
            <person name="Batra D."/>
            <person name="Damon I."/>
            <person name="Upton C."/>
            <person name="Li Y."/>
        </authorList>
    </citation>
    <scope>NUCLEOTIDE SEQUENCE [LARGE SCALE GENOMIC DNA]</scope>
    <source>
        <strain evidence="2">LEIV-11411</strain>
    </source>
</reference>
<gene>
    <name evidence="2" type="ORF">Murmansk-167</name>
</gene>
<evidence type="ECO:0000313" key="3">
    <source>
        <dbReference type="Proteomes" id="UP000217350"/>
    </source>
</evidence>
<dbReference type="OrthoDB" id="15439at10239"/>
<proteinExistence type="inferred from homology"/>
<dbReference type="EMBL" id="MF001304">
    <property type="protein sequence ID" value="AST09362.1"/>
    <property type="molecule type" value="Genomic_DNA"/>
</dbReference>
<keyword evidence="3" id="KW-1185">Reference proteome</keyword>